<evidence type="ECO:0000259" key="8">
    <source>
        <dbReference type="PROSITE" id="PS50937"/>
    </source>
</evidence>
<keyword evidence="10" id="KW-1185">Reference proteome</keyword>
<dbReference type="InterPro" id="IPR015358">
    <property type="entry name" value="Tscrpt_reg_MerR_DNA-bd"/>
</dbReference>
<accession>A0A1Y6ES02</accession>
<evidence type="ECO:0000313" key="9">
    <source>
        <dbReference type="EMBL" id="SMQ65474.1"/>
    </source>
</evidence>
<name>A0A1Y6ES02_9SPHN</name>
<dbReference type="NCBIfam" id="TIGR01950">
    <property type="entry name" value="SoxR"/>
    <property type="match status" value="1"/>
</dbReference>
<dbReference type="InterPro" id="IPR009061">
    <property type="entry name" value="DNA-bd_dom_put_sf"/>
</dbReference>
<proteinExistence type="predicted"/>
<dbReference type="PROSITE" id="PS50937">
    <property type="entry name" value="HTH_MERR_2"/>
    <property type="match status" value="1"/>
</dbReference>
<sequence>MHRTDLLPIGELAARTGVAVSAIRFYEAKGLIASLRTAGGQRRFLRAETRRLSFILIAQQMGLSLDEIAAELVRLPSERTPNAADWRRISTGLRARIDAQIAALERTRDLLDGCIGCGCLSLKKCGLYNARDKAAQRGAGPRYLLGDRSGDIAEAR</sequence>
<feature type="domain" description="HTH merR-type" evidence="8">
    <location>
        <begin position="6"/>
        <end position="75"/>
    </location>
</feature>
<dbReference type="InterPro" id="IPR010211">
    <property type="entry name" value="Redox-sen_tscrpt-act_SoxR"/>
</dbReference>
<dbReference type="InterPro" id="IPR047057">
    <property type="entry name" value="MerR_fam"/>
</dbReference>
<dbReference type="Pfam" id="PF00376">
    <property type="entry name" value="MerR"/>
    <property type="match status" value="1"/>
</dbReference>
<evidence type="ECO:0000256" key="5">
    <source>
        <dbReference type="ARBA" id="ARBA00023015"/>
    </source>
</evidence>
<dbReference type="GO" id="GO:0003677">
    <property type="term" value="F:DNA binding"/>
    <property type="evidence" value="ECO:0007669"/>
    <property type="project" value="UniProtKB-KW"/>
</dbReference>
<dbReference type="PANTHER" id="PTHR30204">
    <property type="entry name" value="REDOX-CYCLING DRUG-SENSING TRANSCRIPTIONAL ACTIVATOR SOXR"/>
    <property type="match status" value="1"/>
</dbReference>
<evidence type="ECO:0000256" key="4">
    <source>
        <dbReference type="ARBA" id="ARBA00023014"/>
    </source>
</evidence>
<evidence type="ECO:0000256" key="2">
    <source>
        <dbReference type="ARBA" id="ARBA00022723"/>
    </source>
</evidence>
<keyword evidence="1" id="KW-0001">2Fe-2S</keyword>
<dbReference type="GeneID" id="303001333"/>
<evidence type="ECO:0000256" key="3">
    <source>
        <dbReference type="ARBA" id="ARBA00023004"/>
    </source>
</evidence>
<dbReference type="PRINTS" id="PR00040">
    <property type="entry name" value="HTHMERR"/>
</dbReference>
<dbReference type="EMBL" id="FXWL01000001">
    <property type="protein sequence ID" value="SMQ65474.1"/>
    <property type="molecule type" value="Genomic_DNA"/>
</dbReference>
<dbReference type="Gene3D" id="1.10.1660.10">
    <property type="match status" value="1"/>
</dbReference>
<dbReference type="InterPro" id="IPR000551">
    <property type="entry name" value="MerR-type_HTH_dom"/>
</dbReference>
<keyword evidence="6" id="KW-0238">DNA-binding</keyword>
<dbReference type="PANTHER" id="PTHR30204:SF0">
    <property type="entry name" value="REDOX-SENSITIVE TRANSCRIPTIONAL ACTIVATOR SOXR"/>
    <property type="match status" value="1"/>
</dbReference>
<gene>
    <name evidence="9" type="ORF">SAMN06295984_1272</name>
</gene>
<dbReference type="AlphaFoldDB" id="A0A1Y6ES02"/>
<keyword evidence="3" id="KW-0408">Iron</keyword>
<dbReference type="Proteomes" id="UP000194469">
    <property type="component" value="Unassembled WGS sequence"/>
</dbReference>
<dbReference type="GO" id="GO:0006979">
    <property type="term" value="P:response to oxidative stress"/>
    <property type="evidence" value="ECO:0007669"/>
    <property type="project" value="InterPro"/>
</dbReference>
<dbReference type="RefSeq" id="WP_086456407.1">
    <property type="nucleotide sequence ID" value="NZ_FXWL01000001.1"/>
</dbReference>
<dbReference type="GO" id="GO:0046872">
    <property type="term" value="F:metal ion binding"/>
    <property type="evidence" value="ECO:0007669"/>
    <property type="project" value="UniProtKB-KW"/>
</dbReference>
<evidence type="ECO:0000256" key="6">
    <source>
        <dbReference type="ARBA" id="ARBA00023125"/>
    </source>
</evidence>
<dbReference type="SMART" id="SM00422">
    <property type="entry name" value="HTH_MERR"/>
    <property type="match status" value="1"/>
</dbReference>
<evidence type="ECO:0000256" key="1">
    <source>
        <dbReference type="ARBA" id="ARBA00022714"/>
    </source>
</evidence>
<dbReference type="Pfam" id="PF09278">
    <property type="entry name" value="MerR-DNA-bind"/>
    <property type="match status" value="1"/>
</dbReference>
<evidence type="ECO:0000256" key="7">
    <source>
        <dbReference type="ARBA" id="ARBA00023163"/>
    </source>
</evidence>
<keyword evidence="4" id="KW-0411">Iron-sulfur</keyword>
<dbReference type="GO" id="GO:0051537">
    <property type="term" value="F:2 iron, 2 sulfur cluster binding"/>
    <property type="evidence" value="ECO:0007669"/>
    <property type="project" value="UniProtKB-KW"/>
</dbReference>
<dbReference type="SUPFAM" id="SSF46955">
    <property type="entry name" value="Putative DNA-binding domain"/>
    <property type="match status" value="1"/>
</dbReference>
<keyword evidence="2" id="KW-0479">Metal-binding</keyword>
<organism evidence="9 10">
    <name type="scientific">Sphingopyxis terrae subsp. ummariensis</name>
    <dbReference type="NCBI Taxonomy" id="429001"/>
    <lineage>
        <taxon>Bacteria</taxon>
        <taxon>Pseudomonadati</taxon>
        <taxon>Pseudomonadota</taxon>
        <taxon>Alphaproteobacteria</taxon>
        <taxon>Sphingomonadales</taxon>
        <taxon>Sphingomonadaceae</taxon>
        <taxon>Sphingopyxis</taxon>
    </lineage>
</organism>
<keyword evidence="7" id="KW-0804">Transcription</keyword>
<evidence type="ECO:0000313" key="10">
    <source>
        <dbReference type="Proteomes" id="UP000194469"/>
    </source>
</evidence>
<protein>
    <submittedName>
        <fullName evidence="9">Transcriptional regulator, MerR family</fullName>
    </submittedName>
</protein>
<keyword evidence="5" id="KW-0805">Transcription regulation</keyword>
<dbReference type="GO" id="GO:0003700">
    <property type="term" value="F:DNA-binding transcription factor activity"/>
    <property type="evidence" value="ECO:0007669"/>
    <property type="project" value="InterPro"/>
</dbReference>
<reference evidence="10" key="1">
    <citation type="submission" date="2017-04" db="EMBL/GenBank/DDBJ databases">
        <authorList>
            <person name="Varghese N."/>
            <person name="Submissions S."/>
        </authorList>
    </citation>
    <scope>NUCLEOTIDE SEQUENCE [LARGE SCALE GENOMIC DNA]</scope>
    <source>
        <strain evidence="10">UI2</strain>
    </source>
</reference>
<dbReference type="PROSITE" id="PS00552">
    <property type="entry name" value="HTH_MERR_1"/>
    <property type="match status" value="1"/>
</dbReference>